<name>A0ABS9HVW3_9GAMM</name>
<feature type="chain" id="PRO_5045719612" evidence="2">
    <location>
        <begin position="26"/>
        <end position="218"/>
    </location>
</feature>
<accession>A0ABS9HVW3</accession>
<reference evidence="3 4" key="2">
    <citation type="submission" date="2022-01" db="EMBL/GenBank/DDBJ databases">
        <title>Lysobacter chinensis sp. nov., a bacterium isolated from cow dung compost.</title>
        <authorList>
            <person name="Liu Y."/>
        </authorList>
    </citation>
    <scope>NUCLEOTIDE SEQUENCE [LARGE SCALE GENOMIC DNA]</scope>
    <source>
        <strain evidence="3 4">TLK-CK17</strain>
    </source>
</reference>
<dbReference type="Proteomes" id="UP001430796">
    <property type="component" value="Unassembled WGS sequence"/>
</dbReference>
<reference evidence="3 4" key="3">
    <citation type="submission" date="2022-01" db="EMBL/GenBank/DDBJ databases">
        <authorList>
            <person name="Zhou L.Y."/>
        </authorList>
    </citation>
    <scope>NUCLEOTIDE SEQUENCE [LARGE SCALE GENOMIC DNA]</scope>
    <source>
        <strain evidence="3 4">TLK-CK17</strain>
    </source>
</reference>
<dbReference type="RefSeq" id="WP_237054647.1">
    <property type="nucleotide sequence ID" value="NZ_JAKJPO010000005.1"/>
</dbReference>
<evidence type="ECO:0000313" key="4">
    <source>
        <dbReference type="Proteomes" id="UP001430796"/>
    </source>
</evidence>
<protein>
    <submittedName>
        <fullName evidence="3">DUF2242 domain-containing protein</fullName>
    </submittedName>
</protein>
<dbReference type="InterPro" id="IPR018718">
    <property type="entry name" value="DUF2242"/>
</dbReference>
<dbReference type="PROSITE" id="PS51257">
    <property type="entry name" value="PROKAR_LIPOPROTEIN"/>
    <property type="match status" value="1"/>
</dbReference>
<reference evidence="4" key="1">
    <citation type="submission" date="2022-01" db="EMBL/GenBank/DDBJ databases">
        <title>Lysobacter chinensis sp. nov., a bacterium isolated from cow dung compost.</title>
        <authorList>
            <person name="Zhou L.Y."/>
        </authorList>
    </citation>
    <scope>NUCLEOTIDE SEQUENCE [LARGE SCALE GENOMIC DNA]</scope>
    <source>
        <strain evidence="4">TLK-CK17</strain>
    </source>
</reference>
<dbReference type="EMBL" id="JAKJPO010000005">
    <property type="protein sequence ID" value="MCF7222217.1"/>
    <property type="molecule type" value="Genomic_DNA"/>
</dbReference>
<evidence type="ECO:0000313" key="3">
    <source>
        <dbReference type="EMBL" id="MCF7222217.1"/>
    </source>
</evidence>
<sequence>MFHVRPTCRFAGLAIALAAALSACGWNRKAEPPPSGETFAADDTYSRTYPVPPATACEATRRALLGQGYVIGETAADALEAVKSFQPESDVHTQLNVRATCVPQTGGGSIVFVNAVQDRYELNTTVKSASIGASMLGSVSLPIGSSGANLVRVASNTVQNQDFYRRFFERVAYYVPSTEGLAPPPPPPVFETLPPDPVPSSESPAAEADAPVGVMDPR</sequence>
<evidence type="ECO:0000256" key="2">
    <source>
        <dbReference type="SAM" id="SignalP"/>
    </source>
</evidence>
<feature type="compositionally biased region" description="Low complexity" evidence="1">
    <location>
        <begin position="199"/>
        <end position="212"/>
    </location>
</feature>
<keyword evidence="4" id="KW-1185">Reference proteome</keyword>
<proteinExistence type="predicted"/>
<comment type="caution">
    <text evidence="3">The sequence shown here is derived from an EMBL/GenBank/DDBJ whole genome shotgun (WGS) entry which is preliminary data.</text>
</comment>
<organism evidence="3 4">
    <name type="scientific">Marilutibacter chinensis</name>
    <dbReference type="NCBI Taxonomy" id="2912247"/>
    <lineage>
        <taxon>Bacteria</taxon>
        <taxon>Pseudomonadati</taxon>
        <taxon>Pseudomonadota</taxon>
        <taxon>Gammaproteobacteria</taxon>
        <taxon>Lysobacterales</taxon>
        <taxon>Lysobacteraceae</taxon>
        <taxon>Marilutibacter</taxon>
    </lineage>
</organism>
<feature type="compositionally biased region" description="Pro residues" evidence="1">
    <location>
        <begin position="182"/>
        <end position="198"/>
    </location>
</feature>
<feature type="region of interest" description="Disordered" evidence="1">
    <location>
        <begin position="179"/>
        <end position="218"/>
    </location>
</feature>
<keyword evidence="2" id="KW-0732">Signal</keyword>
<gene>
    <name evidence="3" type="ORF">L3V18_10530</name>
</gene>
<evidence type="ECO:0000256" key="1">
    <source>
        <dbReference type="SAM" id="MobiDB-lite"/>
    </source>
</evidence>
<dbReference type="Pfam" id="PF10001">
    <property type="entry name" value="DUF2242"/>
    <property type="match status" value="1"/>
</dbReference>
<feature type="signal peptide" evidence="2">
    <location>
        <begin position="1"/>
        <end position="25"/>
    </location>
</feature>